<evidence type="ECO:0000256" key="3">
    <source>
        <dbReference type="ARBA" id="ARBA00022989"/>
    </source>
</evidence>
<feature type="transmembrane region" description="Helical" evidence="6">
    <location>
        <begin position="162"/>
        <end position="183"/>
    </location>
</feature>
<comment type="similarity">
    <text evidence="6">Belongs to the ABC-2 integral membrane protein family.</text>
</comment>
<proteinExistence type="inferred from homology"/>
<evidence type="ECO:0000259" key="7">
    <source>
        <dbReference type="PROSITE" id="PS51012"/>
    </source>
</evidence>
<dbReference type="GO" id="GO:0046677">
    <property type="term" value="P:response to antibiotic"/>
    <property type="evidence" value="ECO:0007669"/>
    <property type="project" value="UniProtKB-KW"/>
</dbReference>
<feature type="transmembrane region" description="Helical" evidence="6">
    <location>
        <begin position="259"/>
        <end position="278"/>
    </location>
</feature>
<organism evidence="8 9">
    <name type="scientific">Actinomyces radicidentis</name>
    <dbReference type="NCBI Taxonomy" id="111015"/>
    <lineage>
        <taxon>Bacteria</taxon>
        <taxon>Bacillati</taxon>
        <taxon>Actinomycetota</taxon>
        <taxon>Actinomycetes</taxon>
        <taxon>Actinomycetales</taxon>
        <taxon>Actinomycetaceae</taxon>
        <taxon>Actinomyces</taxon>
    </lineage>
</organism>
<evidence type="ECO:0000256" key="2">
    <source>
        <dbReference type="ARBA" id="ARBA00022692"/>
    </source>
</evidence>
<dbReference type="AlphaFoldDB" id="A0A0X8JET0"/>
<keyword evidence="9" id="KW-1185">Reference proteome</keyword>
<gene>
    <name evidence="8" type="ORF">AXF14_06585</name>
</gene>
<dbReference type="STRING" id="111015.AXF14_06585"/>
<evidence type="ECO:0000313" key="8">
    <source>
        <dbReference type="EMBL" id="AMD87311.1"/>
    </source>
</evidence>
<protein>
    <recommendedName>
        <fullName evidence="6">Transport permease protein</fullName>
    </recommendedName>
</protein>
<evidence type="ECO:0000256" key="6">
    <source>
        <dbReference type="RuleBase" id="RU361157"/>
    </source>
</evidence>
<dbReference type="PANTHER" id="PTHR43229">
    <property type="entry name" value="NODULATION PROTEIN J"/>
    <property type="match status" value="1"/>
</dbReference>
<keyword evidence="6" id="KW-0813">Transport</keyword>
<feature type="transmembrane region" description="Helical" evidence="6">
    <location>
        <begin position="133"/>
        <end position="150"/>
    </location>
</feature>
<reference evidence="9" key="1">
    <citation type="submission" date="2016-02" db="EMBL/GenBank/DDBJ databases">
        <authorList>
            <person name="Holder M.E."/>
            <person name="Ajami N.J."/>
            <person name="Petrosino J.F."/>
        </authorList>
    </citation>
    <scope>NUCLEOTIDE SEQUENCE [LARGE SCALE GENOMIC DNA]</scope>
    <source>
        <strain evidence="9">CCUG 36733</strain>
    </source>
</reference>
<comment type="caution">
    <text evidence="6">Lacks conserved residue(s) required for the propagation of feature annotation.</text>
</comment>
<feature type="transmembrane region" description="Helical" evidence="6">
    <location>
        <begin position="195"/>
        <end position="214"/>
    </location>
</feature>
<evidence type="ECO:0000313" key="9">
    <source>
        <dbReference type="Proteomes" id="UP000065220"/>
    </source>
</evidence>
<keyword evidence="2 6" id="KW-0812">Transmembrane</keyword>
<comment type="subcellular location">
    <subcellularLocation>
        <location evidence="6">Cell membrane</location>
        <topology evidence="6">Multi-pass membrane protein</topology>
    </subcellularLocation>
    <subcellularLocation>
        <location evidence="1">Membrane</location>
        <topology evidence="1">Multi-pass membrane protein</topology>
    </subcellularLocation>
</comment>
<feature type="transmembrane region" description="Helical" evidence="6">
    <location>
        <begin position="48"/>
        <end position="66"/>
    </location>
</feature>
<sequence>MTSTVPSAPTVVARFRTRRAPRPGGALAAVASLTRTSLLQFVREPVGFVMQYLYPLFMLAIFHAVFPGEVGAGITYAQYLLPAMITTGVLTTCLQNLAVDVAGERESGALKRLAVQPVPAGAHVLAKCASNTFLALSNAALLLAVGRAWLGTDLPDGPRAWGLLVLTTLLMIATCTALGLALGRLRPTARAASGVVTPIVLVLQFVSGIFFPLAQLPGWMVTAASVLPVRWSAELMRESLLPSGFQVAEPTGSWETGKGLVIVLVWLVLGVGAAVVAGRRDRVDR</sequence>
<dbReference type="Pfam" id="PF01061">
    <property type="entry name" value="ABC2_membrane"/>
    <property type="match status" value="1"/>
</dbReference>
<feature type="domain" description="ABC transmembrane type-2" evidence="7">
    <location>
        <begin position="46"/>
        <end position="281"/>
    </location>
</feature>
<dbReference type="PROSITE" id="PS51012">
    <property type="entry name" value="ABC_TM2"/>
    <property type="match status" value="1"/>
</dbReference>
<dbReference type="PIRSF" id="PIRSF006648">
    <property type="entry name" value="DrrB"/>
    <property type="match status" value="1"/>
</dbReference>
<evidence type="ECO:0000256" key="4">
    <source>
        <dbReference type="ARBA" id="ARBA00023136"/>
    </source>
</evidence>
<keyword evidence="5" id="KW-0046">Antibiotic resistance</keyword>
<dbReference type="InterPro" id="IPR047817">
    <property type="entry name" value="ABC2_TM_bact-type"/>
</dbReference>
<dbReference type="InterPro" id="IPR013525">
    <property type="entry name" value="ABC2_TM"/>
</dbReference>
<keyword evidence="3 6" id="KW-1133">Transmembrane helix</keyword>
<dbReference type="GO" id="GO:0043190">
    <property type="term" value="C:ATP-binding cassette (ABC) transporter complex"/>
    <property type="evidence" value="ECO:0007669"/>
    <property type="project" value="InterPro"/>
</dbReference>
<evidence type="ECO:0000256" key="1">
    <source>
        <dbReference type="ARBA" id="ARBA00004141"/>
    </source>
</evidence>
<name>A0A0X8JET0_ACTRD</name>
<dbReference type="OrthoDB" id="9786643at2"/>
<keyword evidence="6" id="KW-1003">Cell membrane</keyword>
<dbReference type="KEGG" id="ard:AXF14_06585"/>
<dbReference type="InterPro" id="IPR000412">
    <property type="entry name" value="ABC_2_transport"/>
</dbReference>
<dbReference type="EMBL" id="CP014228">
    <property type="protein sequence ID" value="AMD87311.1"/>
    <property type="molecule type" value="Genomic_DNA"/>
</dbReference>
<dbReference type="PANTHER" id="PTHR43229:SF2">
    <property type="entry name" value="NODULATION PROTEIN J"/>
    <property type="match status" value="1"/>
</dbReference>
<evidence type="ECO:0000256" key="5">
    <source>
        <dbReference type="ARBA" id="ARBA00023251"/>
    </source>
</evidence>
<dbReference type="Proteomes" id="UP000065220">
    <property type="component" value="Chromosome"/>
</dbReference>
<dbReference type="InterPro" id="IPR051784">
    <property type="entry name" value="Nod_factor_ABC_transporter"/>
</dbReference>
<accession>A0A0X8JET0</accession>
<dbReference type="GO" id="GO:0140359">
    <property type="term" value="F:ABC-type transporter activity"/>
    <property type="evidence" value="ECO:0007669"/>
    <property type="project" value="InterPro"/>
</dbReference>
<keyword evidence="4 6" id="KW-0472">Membrane</keyword>
<dbReference type="RefSeq" id="WP_067941854.1">
    <property type="nucleotide sequence ID" value="NZ_CP014228.1"/>
</dbReference>